<organism evidence="3 4">
    <name type="scientific">Inhella crocodyli</name>
    <dbReference type="NCBI Taxonomy" id="2499851"/>
    <lineage>
        <taxon>Bacteria</taxon>
        <taxon>Pseudomonadati</taxon>
        <taxon>Pseudomonadota</taxon>
        <taxon>Betaproteobacteria</taxon>
        <taxon>Burkholderiales</taxon>
        <taxon>Sphaerotilaceae</taxon>
        <taxon>Inhella</taxon>
    </lineage>
</organism>
<evidence type="ECO:0008006" key="5">
    <source>
        <dbReference type="Google" id="ProtNLM"/>
    </source>
</evidence>
<name>A0A437LEP1_9BURK</name>
<keyword evidence="2" id="KW-0732">Signal</keyword>
<protein>
    <recommendedName>
        <fullName evidence="5">Lipoprotein</fullName>
    </recommendedName>
</protein>
<evidence type="ECO:0000313" key="4">
    <source>
        <dbReference type="Proteomes" id="UP000288587"/>
    </source>
</evidence>
<evidence type="ECO:0000313" key="3">
    <source>
        <dbReference type="EMBL" id="RVT83759.1"/>
    </source>
</evidence>
<proteinExistence type="predicted"/>
<dbReference type="OrthoDB" id="8845037at2"/>
<keyword evidence="4" id="KW-1185">Reference proteome</keyword>
<feature type="chain" id="PRO_5018966880" description="Lipoprotein" evidence="2">
    <location>
        <begin position="18"/>
        <end position="288"/>
    </location>
</feature>
<dbReference type="EMBL" id="SACM01000004">
    <property type="protein sequence ID" value="RVT83759.1"/>
    <property type="molecule type" value="Genomic_DNA"/>
</dbReference>
<evidence type="ECO:0000256" key="1">
    <source>
        <dbReference type="SAM" id="MobiDB-lite"/>
    </source>
</evidence>
<gene>
    <name evidence="3" type="ORF">EOD73_14420</name>
</gene>
<accession>A0A437LEP1</accession>
<dbReference type="Proteomes" id="UP000288587">
    <property type="component" value="Unassembled WGS sequence"/>
</dbReference>
<dbReference type="RefSeq" id="WP_127683723.1">
    <property type="nucleotide sequence ID" value="NZ_SACM01000004.1"/>
</dbReference>
<feature type="signal peptide" evidence="2">
    <location>
        <begin position="1"/>
        <end position="17"/>
    </location>
</feature>
<reference evidence="3 4" key="1">
    <citation type="submission" date="2019-01" db="EMBL/GenBank/DDBJ databases">
        <authorList>
            <person name="Chen W.-M."/>
        </authorList>
    </citation>
    <scope>NUCLEOTIDE SEQUENCE [LARGE SCALE GENOMIC DNA]</scope>
    <source>
        <strain evidence="3 4">CCP-18</strain>
    </source>
</reference>
<dbReference type="PROSITE" id="PS51257">
    <property type="entry name" value="PROKAR_LIPOPROTEIN"/>
    <property type="match status" value="1"/>
</dbReference>
<evidence type="ECO:0000256" key="2">
    <source>
        <dbReference type="SAM" id="SignalP"/>
    </source>
</evidence>
<comment type="caution">
    <text evidence="3">The sequence shown here is derived from an EMBL/GenBank/DDBJ whole genome shotgun (WGS) entry which is preliminary data.</text>
</comment>
<dbReference type="AlphaFoldDB" id="A0A437LEP1"/>
<feature type="compositionally biased region" description="Low complexity" evidence="1">
    <location>
        <begin position="200"/>
        <end position="222"/>
    </location>
</feature>
<sequence>MSARRWLLALACVGALAACERGPASGPVPAPASAASAGPARWADTDQAEALMRAVPGWASAQQPVAAWVDGGPAVLAPGLVVPLSADTRLLLVRVDAVDDQGQSLAGHATAGVFELHRFERGASGWRYAGRAGAPVEAGFSGQVGELALSPAGTSPPVLLQEAGSCWQGYCGSWLQLYALGVDGAKPQLPQAVMTSSSNEGAQPGCEEAGAEAGEKPAAGDGPARWSVLSRWQWAVAPGQTAPALVLQYEGEERDTACGAPRPVRAEVRLLPAGGAYTVQGTVPARPF</sequence>
<feature type="region of interest" description="Disordered" evidence="1">
    <location>
        <begin position="193"/>
        <end position="222"/>
    </location>
</feature>